<evidence type="ECO:0000313" key="1">
    <source>
        <dbReference type="EMBL" id="EEV16633.1"/>
    </source>
</evidence>
<comment type="caution">
    <text evidence="1">The sequence shown here is derived from an EMBL/GenBank/DDBJ whole genome shotgun (WGS) entry which is preliminary data.</text>
</comment>
<dbReference type="EMBL" id="ACYG01000030">
    <property type="protein sequence ID" value="EEV16633.1"/>
    <property type="molecule type" value="Genomic_DNA"/>
</dbReference>
<gene>
    <name evidence="1" type="ORF">CAMGR0001_0246</name>
</gene>
<proteinExistence type="predicted"/>
<protein>
    <submittedName>
        <fullName evidence="1">Uncharacterized protein</fullName>
    </submittedName>
</protein>
<keyword evidence="2" id="KW-1185">Reference proteome</keyword>
<reference evidence="1 2" key="1">
    <citation type="submission" date="2009-07" db="EMBL/GenBank/DDBJ databases">
        <authorList>
            <person name="Madupu R."/>
            <person name="Sebastian Y."/>
            <person name="Durkin A.S."/>
            <person name="Torralba M."/>
            <person name="Methe B."/>
            <person name="Sutton G.G."/>
            <person name="Strausberg R.L."/>
            <person name="Nelson K.E."/>
        </authorList>
    </citation>
    <scope>NUCLEOTIDE SEQUENCE [LARGE SCALE GENOMIC DNA]</scope>
    <source>
        <strain evidence="1 2">RM3268</strain>
    </source>
</reference>
<accession>C8PKM4</accession>
<dbReference type="Proteomes" id="UP000005709">
    <property type="component" value="Unassembled WGS sequence"/>
</dbReference>
<dbReference type="AlphaFoldDB" id="C8PKM4"/>
<organism evidence="1 2">
    <name type="scientific">Campylobacter gracilis RM3268</name>
    <dbReference type="NCBI Taxonomy" id="553220"/>
    <lineage>
        <taxon>Bacteria</taxon>
        <taxon>Pseudomonadati</taxon>
        <taxon>Campylobacterota</taxon>
        <taxon>Epsilonproteobacteria</taxon>
        <taxon>Campylobacterales</taxon>
        <taxon>Campylobacteraceae</taxon>
        <taxon>Campylobacter</taxon>
    </lineage>
</organism>
<sequence length="58" mass="6794">MGLKFLFSALNSVPKLEFRREISRRLPVPLNLCHADFKFNKTSYNPAKFQIKRIKNGL</sequence>
<name>C8PKM4_9BACT</name>
<evidence type="ECO:0000313" key="2">
    <source>
        <dbReference type="Proteomes" id="UP000005709"/>
    </source>
</evidence>